<feature type="coiled-coil region" evidence="5">
    <location>
        <begin position="143"/>
        <end position="170"/>
    </location>
</feature>
<dbReference type="Proteomes" id="UP000054498">
    <property type="component" value="Unassembled WGS sequence"/>
</dbReference>
<dbReference type="InterPro" id="IPR050186">
    <property type="entry name" value="TPT_transporter"/>
</dbReference>
<reference evidence="8 9" key="1">
    <citation type="journal article" date="2013" name="BMC Genomics">
        <title>Reconstruction of the lipid metabolism for the microalga Monoraphidium neglectum from its genome sequence reveals characteristics suitable for biofuel production.</title>
        <authorList>
            <person name="Bogen C."/>
            <person name="Al-Dilaimi A."/>
            <person name="Albersmeier A."/>
            <person name="Wichmann J."/>
            <person name="Grundmann M."/>
            <person name="Rupp O."/>
            <person name="Lauersen K.J."/>
            <person name="Blifernez-Klassen O."/>
            <person name="Kalinowski J."/>
            <person name="Goesmann A."/>
            <person name="Mussgnug J.H."/>
            <person name="Kruse O."/>
        </authorList>
    </citation>
    <scope>NUCLEOTIDE SEQUENCE [LARGE SCALE GENOMIC DNA]</scope>
    <source>
        <strain evidence="8 9">SAG 48.87</strain>
    </source>
</reference>
<evidence type="ECO:0000313" key="8">
    <source>
        <dbReference type="EMBL" id="KIZ05059.1"/>
    </source>
</evidence>
<dbReference type="GO" id="GO:0016020">
    <property type="term" value="C:membrane"/>
    <property type="evidence" value="ECO:0007669"/>
    <property type="project" value="UniProtKB-SubCell"/>
</dbReference>
<dbReference type="RefSeq" id="XP_013904078.1">
    <property type="nucleotide sequence ID" value="XM_014048624.1"/>
</dbReference>
<keyword evidence="4 7" id="KW-0472">Membrane</keyword>
<keyword evidence="2 7" id="KW-0812">Transmembrane</keyword>
<keyword evidence="9" id="KW-1185">Reference proteome</keyword>
<dbReference type="GeneID" id="25735771"/>
<feature type="transmembrane region" description="Helical" evidence="7">
    <location>
        <begin position="53"/>
        <end position="81"/>
    </location>
</feature>
<evidence type="ECO:0000256" key="2">
    <source>
        <dbReference type="ARBA" id="ARBA00022692"/>
    </source>
</evidence>
<feature type="compositionally biased region" description="Low complexity" evidence="6">
    <location>
        <begin position="107"/>
        <end position="118"/>
    </location>
</feature>
<evidence type="ECO:0000313" key="9">
    <source>
        <dbReference type="Proteomes" id="UP000054498"/>
    </source>
</evidence>
<gene>
    <name evidence="8" type="ORF">MNEG_2893</name>
</gene>
<evidence type="ECO:0000256" key="4">
    <source>
        <dbReference type="ARBA" id="ARBA00023136"/>
    </source>
</evidence>
<evidence type="ECO:0000256" key="6">
    <source>
        <dbReference type="SAM" id="MobiDB-lite"/>
    </source>
</evidence>
<dbReference type="OrthoDB" id="6418713at2759"/>
<organism evidence="8 9">
    <name type="scientific">Monoraphidium neglectum</name>
    <dbReference type="NCBI Taxonomy" id="145388"/>
    <lineage>
        <taxon>Eukaryota</taxon>
        <taxon>Viridiplantae</taxon>
        <taxon>Chlorophyta</taxon>
        <taxon>core chlorophytes</taxon>
        <taxon>Chlorophyceae</taxon>
        <taxon>CS clade</taxon>
        <taxon>Sphaeropleales</taxon>
        <taxon>Selenastraceae</taxon>
        <taxon>Monoraphidium</taxon>
    </lineage>
</organism>
<dbReference type="KEGG" id="mng:MNEG_2893"/>
<name>A0A0D2LEG0_9CHLO</name>
<evidence type="ECO:0000256" key="3">
    <source>
        <dbReference type="ARBA" id="ARBA00022989"/>
    </source>
</evidence>
<accession>A0A0D2LEG0</accession>
<dbReference type="EMBL" id="KK100563">
    <property type="protein sequence ID" value="KIZ05059.1"/>
    <property type="molecule type" value="Genomic_DNA"/>
</dbReference>
<dbReference type="PANTHER" id="PTHR11132">
    <property type="entry name" value="SOLUTE CARRIER FAMILY 35"/>
    <property type="match status" value="1"/>
</dbReference>
<keyword evidence="3 7" id="KW-1133">Transmembrane helix</keyword>
<sequence length="259" mass="26292">MRAAPALRFNAAVLLSNAVAAFALNLAVFLLIGKTSALTMNIAGVIKDWALIFFSWALFHAPVTTLNLVGYVFCCSGVVWYNHLKLREIKQRVAKQHSGGGGGVLPTTAGAAGGAAARGKARGSSDDEERQPLVDVVVTHRSKGEILSEIRRLQEEMEQIDQRVMGASSNRLGLANLGASESGLGGGGGAEPGSAPAVGLAASSSGNNSSSSSALNGLWASAGELKSRGAAQAAGAVDGGSGLRVVVPPVSLDVSSKDA</sequence>
<evidence type="ECO:0000256" key="7">
    <source>
        <dbReference type="SAM" id="Phobius"/>
    </source>
</evidence>
<protein>
    <recommendedName>
        <fullName evidence="10">Sugar phosphate transporter domain-containing protein</fullName>
    </recommendedName>
</protein>
<feature type="region of interest" description="Disordered" evidence="6">
    <location>
        <begin position="183"/>
        <end position="215"/>
    </location>
</feature>
<comment type="subcellular location">
    <subcellularLocation>
        <location evidence="1">Membrane</location>
        <topology evidence="1">Multi-pass membrane protein</topology>
    </subcellularLocation>
</comment>
<feature type="compositionally biased region" description="Low complexity" evidence="6">
    <location>
        <begin position="192"/>
        <end position="215"/>
    </location>
</feature>
<dbReference type="AlphaFoldDB" id="A0A0D2LEG0"/>
<feature type="transmembrane region" description="Helical" evidence="7">
    <location>
        <begin position="12"/>
        <end position="33"/>
    </location>
</feature>
<feature type="region of interest" description="Disordered" evidence="6">
    <location>
        <begin position="107"/>
        <end position="132"/>
    </location>
</feature>
<evidence type="ECO:0000256" key="1">
    <source>
        <dbReference type="ARBA" id="ARBA00004141"/>
    </source>
</evidence>
<proteinExistence type="predicted"/>
<evidence type="ECO:0000256" key="5">
    <source>
        <dbReference type="SAM" id="Coils"/>
    </source>
</evidence>
<evidence type="ECO:0008006" key="10">
    <source>
        <dbReference type="Google" id="ProtNLM"/>
    </source>
</evidence>
<keyword evidence="5" id="KW-0175">Coiled coil</keyword>